<keyword evidence="3 6" id="KW-0812">Transmembrane</keyword>
<keyword evidence="2" id="KW-1003">Cell membrane</keyword>
<evidence type="ECO:0000256" key="5">
    <source>
        <dbReference type="ARBA" id="ARBA00023136"/>
    </source>
</evidence>
<evidence type="ECO:0000256" key="6">
    <source>
        <dbReference type="SAM" id="Phobius"/>
    </source>
</evidence>
<dbReference type="OrthoDB" id="5933722at2"/>
<dbReference type="Pfam" id="PF02687">
    <property type="entry name" value="FtsX"/>
    <property type="match status" value="2"/>
</dbReference>
<keyword evidence="4 6" id="KW-1133">Transmembrane helix</keyword>
<dbReference type="InterPro" id="IPR003838">
    <property type="entry name" value="ABC3_permease_C"/>
</dbReference>
<evidence type="ECO:0000256" key="2">
    <source>
        <dbReference type="ARBA" id="ARBA00022475"/>
    </source>
</evidence>
<evidence type="ECO:0000256" key="1">
    <source>
        <dbReference type="ARBA" id="ARBA00004651"/>
    </source>
</evidence>
<dbReference type="PROSITE" id="PS51257">
    <property type="entry name" value="PROKAR_LIPOPROTEIN"/>
    <property type="match status" value="1"/>
</dbReference>
<evidence type="ECO:0000256" key="3">
    <source>
        <dbReference type="ARBA" id="ARBA00022692"/>
    </source>
</evidence>
<feature type="transmembrane region" description="Helical" evidence="6">
    <location>
        <begin position="20"/>
        <end position="41"/>
    </location>
</feature>
<gene>
    <name evidence="9" type="ORF">FHG12_00810</name>
</gene>
<feature type="domain" description="MacB-like periplasmic core" evidence="8">
    <location>
        <begin position="21"/>
        <end position="247"/>
    </location>
</feature>
<proteinExistence type="predicted"/>
<feature type="transmembrane region" description="Helical" evidence="6">
    <location>
        <begin position="291"/>
        <end position="312"/>
    </location>
</feature>
<feature type="transmembrane region" description="Helical" evidence="6">
    <location>
        <begin position="751"/>
        <end position="769"/>
    </location>
</feature>
<feature type="transmembrane region" description="Helical" evidence="6">
    <location>
        <begin position="709"/>
        <end position="731"/>
    </location>
</feature>
<evidence type="ECO:0000313" key="10">
    <source>
        <dbReference type="Proteomes" id="UP000305398"/>
    </source>
</evidence>
<sequence>MFKHSLLLIYRGFVRSKTTFFINLVGLSTGLACALAVYLWVNDELSFDKYHQNEGRLFRVMENQRTPEGVNTRDGNTPLLAEALQAEMPEIEYAAVATPPNFFPKFTLVGKGKSIRAVGKYAAKGFFRIFTYPLIQGNPDQALVDKNAIVLSAEFATTLFGTPANAIGKSLEWQLADLKQTCVVSGVFDRIPPNSSEQFDFVLSFDAFKDIMKMGRRVDWADANGPFSTFVVLQEGANSEQFNNKIAGLLKRKSAKNANRTLFIEPYSASYLHGEHKNGVSVGGRIEYVKLFSAVATLILVIASINYMNLATAKASRRLKEIGVRKTLGASRATLVVHFLTESVLTAFLALLIAVVLVQIALPQFNEITGKHLTLAPKLSVMAAFLAIALLTGLLAGSYPAFYLSGFKPAAVFRGTLMNSVADLWTRKGLVVFQFTLSVLFIVCVLVIHRQIAFVQAKSLGYDKSNVIYFETGGKSAQQPGAFLAELKRLPGVVNASGMWGFFVEMGPHGPGPEVEWEGRKVATNNLGVNYDLLETLGIQIKEGRSFSRKFRSDSLKIIVNEALVARLGLQHPVGTALGTAQIVGVAKDFHYASLHEKVEPFIFRLEPQAAGTVLVKLAAGQEKETINRLRRFYQQFNAGMPLDYQFLDAAYQAQYASERRVALLSRYFAGLAIVISSLGLLGLTTFTAEKRRKEIGVRKVLGASQVSIVYLLSIDLAKLVIVAIALALPLSYLVVRQWLNSFEYRIPLEIWYFLGAGFLALLVAWITVGTQAVRAARANPVLCLRDE</sequence>
<keyword evidence="10" id="KW-1185">Reference proteome</keyword>
<evidence type="ECO:0000256" key="4">
    <source>
        <dbReference type="ARBA" id="ARBA00022989"/>
    </source>
</evidence>
<accession>A0A5B7ZVA8</accession>
<feature type="domain" description="ABC3 transporter permease C-terminal" evidence="7">
    <location>
        <begin position="669"/>
        <end position="781"/>
    </location>
</feature>
<dbReference type="AlphaFoldDB" id="A0A5B7ZVA8"/>
<name>A0A5B7ZVA8_9BACT</name>
<dbReference type="Pfam" id="PF12704">
    <property type="entry name" value="MacB_PCD"/>
    <property type="match status" value="1"/>
</dbReference>
<dbReference type="GO" id="GO:0022857">
    <property type="term" value="F:transmembrane transporter activity"/>
    <property type="evidence" value="ECO:0007669"/>
    <property type="project" value="TreeGrafter"/>
</dbReference>
<dbReference type="KEGG" id="hyj:FHG12_00810"/>
<dbReference type="InterPro" id="IPR025857">
    <property type="entry name" value="MacB_PCD"/>
</dbReference>
<dbReference type="Proteomes" id="UP000305398">
    <property type="component" value="Chromosome"/>
</dbReference>
<dbReference type="GO" id="GO:0005886">
    <property type="term" value="C:plasma membrane"/>
    <property type="evidence" value="ECO:0007669"/>
    <property type="project" value="UniProtKB-SubCell"/>
</dbReference>
<feature type="transmembrane region" description="Helical" evidence="6">
    <location>
        <begin position="333"/>
        <end position="362"/>
    </location>
</feature>
<feature type="domain" description="ABC3 transporter permease C-terminal" evidence="7">
    <location>
        <begin position="294"/>
        <end position="405"/>
    </location>
</feature>
<evidence type="ECO:0000313" key="9">
    <source>
        <dbReference type="EMBL" id="QDA58729.1"/>
    </source>
</evidence>
<organism evidence="9 10">
    <name type="scientific">Hymenobacter jejuensis</name>
    <dbReference type="NCBI Taxonomy" id="2502781"/>
    <lineage>
        <taxon>Bacteria</taxon>
        <taxon>Pseudomonadati</taxon>
        <taxon>Bacteroidota</taxon>
        <taxon>Cytophagia</taxon>
        <taxon>Cytophagales</taxon>
        <taxon>Hymenobacteraceae</taxon>
        <taxon>Hymenobacter</taxon>
    </lineage>
</organism>
<keyword evidence="5 6" id="KW-0472">Membrane</keyword>
<feature type="transmembrane region" description="Helical" evidence="6">
    <location>
        <begin position="382"/>
        <end position="404"/>
    </location>
</feature>
<protein>
    <submittedName>
        <fullName evidence="9">FtsX-like permease family protein</fullName>
    </submittedName>
</protein>
<evidence type="ECO:0000259" key="7">
    <source>
        <dbReference type="Pfam" id="PF02687"/>
    </source>
</evidence>
<dbReference type="PANTHER" id="PTHR30572">
    <property type="entry name" value="MEMBRANE COMPONENT OF TRANSPORTER-RELATED"/>
    <property type="match status" value="1"/>
</dbReference>
<dbReference type="RefSeq" id="WP_139513654.1">
    <property type="nucleotide sequence ID" value="NZ_CP040896.1"/>
</dbReference>
<evidence type="ECO:0000259" key="8">
    <source>
        <dbReference type="Pfam" id="PF12704"/>
    </source>
</evidence>
<comment type="subcellular location">
    <subcellularLocation>
        <location evidence="1">Cell membrane</location>
        <topology evidence="1">Multi-pass membrane protein</topology>
    </subcellularLocation>
</comment>
<dbReference type="InterPro" id="IPR050250">
    <property type="entry name" value="Macrolide_Exporter_MacB"/>
</dbReference>
<reference evidence="9 10" key="1">
    <citation type="submission" date="2019-06" db="EMBL/GenBank/DDBJ databases">
        <authorList>
            <person name="Srinivasan S."/>
        </authorList>
    </citation>
    <scope>NUCLEOTIDE SEQUENCE [LARGE SCALE GENOMIC DNA]</scope>
    <source>
        <strain evidence="9 10">17J68-5</strain>
    </source>
</reference>
<dbReference type="PANTHER" id="PTHR30572:SF18">
    <property type="entry name" value="ABC-TYPE MACROLIDE FAMILY EXPORT SYSTEM PERMEASE COMPONENT 2"/>
    <property type="match status" value="1"/>
</dbReference>
<dbReference type="EMBL" id="CP040896">
    <property type="protein sequence ID" value="QDA58729.1"/>
    <property type="molecule type" value="Genomic_DNA"/>
</dbReference>
<feature type="transmembrane region" description="Helical" evidence="6">
    <location>
        <begin position="425"/>
        <end position="448"/>
    </location>
</feature>
<feature type="transmembrane region" description="Helical" evidence="6">
    <location>
        <begin position="668"/>
        <end position="689"/>
    </location>
</feature>